<keyword evidence="2" id="KW-1185">Reference proteome</keyword>
<reference evidence="1" key="1">
    <citation type="submission" date="2020-07" db="EMBL/GenBank/DDBJ databases">
        <title>Multicomponent nature underlies the extraordinary mechanical properties of spider dragline silk.</title>
        <authorList>
            <person name="Kono N."/>
            <person name="Nakamura H."/>
            <person name="Mori M."/>
            <person name="Yoshida Y."/>
            <person name="Ohtoshi R."/>
            <person name="Malay A.D."/>
            <person name="Moran D.A.P."/>
            <person name="Tomita M."/>
            <person name="Numata K."/>
            <person name="Arakawa K."/>
        </authorList>
    </citation>
    <scope>NUCLEOTIDE SEQUENCE</scope>
</reference>
<accession>A0A8X6M2P0</accession>
<gene>
    <name evidence="1" type="ORF">TNCT_86391</name>
</gene>
<comment type="caution">
    <text evidence="1">The sequence shown here is derived from an EMBL/GenBank/DDBJ whole genome shotgun (WGS) entry which is preliminary data.</text>
</comment>
<organism evidence="1 2">
    <name type="scientific">Trichonephila clavata</name>
    <name type="common">Joro spider</name>
    <name type="synonym">Nephila clavata</name>
    <dbReference type="NCBI Taxonomy" id="2740835"/>
    <lineage>
        <taxon>Eukaryota</taxon>
        <taxon>Metazoa</taxon>
        <taxon>Ecdysozoa</taxon>
        <taxon>Arthropoda</taxon>
        <taxon>Chelicerata</taxon>
        <taxon>Arachnida</taxon>
        <taxon>Araneae</taxon>
        <taxon>Araneomorphae</taxon>
        <taxon>Entelegynae</taxon>
        <taxon>Araneoidea</taxon>
        <taxon>Nephilidae</taxon>
        <taxon>Trichonephila</taxon>
    </lineage>
</organism>
<proteinExistence type="predicted"/>
<dbReference type="AlphaFoldDB" id="A0A8X6M2P0"/>
<sequence>MSFVTLQNSKLSIRIIKRRLEAARLNGRSPVKIPMISTKIPKALVSVPSTRLRPGNIKVEMRLQFCIGLLRKIWEIMDKLQYEEIREDTMRSYAHSLLGWGFIFPLDNDPRHQPKLVQNWFSSYHVILLV</sequence>
<dbReference type="OrthoDB" id="4843387at2759"/>
<evidence type="ECO:0000313" key="2">
    <source>
        <dbReference type="Proteomes" id="UP000887116"/>
    </source>
</evidence>
<evidence type="ECO:0000313" key="1">
    <source>
        <dbReference type="EMBL" id="GFR29802.1"/>
    </source>
</evidence>
<protein>
    <submittedName>
        <fullName evidence="1">Uncharacterized protein</fullName>
    </submittedName>
</protein>
<dbReference type="EMBL" id="BMAO01019313">
    <property type="protein sequence ID" value="GFR29802.1"/>
    <property type="molecule type" value="Genomic_DNA"/>
</dbReference>
<name>A0A8X6M2P0_TRICU</name>
<dbReference type="Proteomes" id="UP000887116">
    <property type="component" value="Unassembled WGS sequence"/>
</dbReference>